<feature type="transmembrane region" description="Helical" evidence="1">
    <location>
        <begin position="20"/>
        <end position="44"/>
    </location>
</feature>
<gene>
    <name evidence="2" type="ORF">A2Y85_01505</name>
</gene>
<keyword evidence="1" id="KW-0812">Transmembrane</keyword>
<sequence length="539" mass="61251">MEVHSNLGKKLAGKRKFSGWLFASIMIGTHWLLCTMLHGASAAISPNYLLELSSIGIPVYGQVEAARRINDLFAHNNCLYIGTGDAVTNTGPTDIIYYDLAKEEFVNEFQVDEEAIYRFEIINGQLMIPGTDATEDWSFGNIYMQTDTGWIKYRTLPRALHVMNLIQYQDQLCAGTVTEAAIGESMQSYHGAIYTSSDTGNNWELLYLTPSDGNNVFHIDALVKFNNHLYAFVYAHCGLKESSIPEEYRAYLGEPYEDHCQIINHDIFGMNDALLFDGESWSYKDIVPGNEVARVIRPIVFQSNLVLPVIRGKYIDYLKSRESLPAQARTEIFIFDGEKSKKMKITPEMVISTQVKNDTLFILFKQGFYYLAVINDLKKIEYYQLPSKIGTLRSFEYINGVFYFGNVEGNIYKSISLTPIKGIQQQPECAPKKCHGIMSRDAITESGWVWMYERINPDSLAKITTEILGSNVLRASTSNLKQFKIFLPEYYLDLNRHVILLIDHDIIFDGILKNGGAIMCRKNETGKWNAEIETNPDNQ</sequence>
<comment type="caution">
    <text evidence="2">The sequence shown here is derived from an EMBL/GenBank/DDBJ whole genome shotgun (WGS) entry which is preliminary data.</text>
</comment>
<protein>
    <submittedName>
        <fullName evidence="2">Uncharacterized protein</fullName>
    </submittedName>
</protein>
<reference evidence="2 3" key="1">
    <citation type="journal article" date="2016" name="Nat. Commun.">
        <title>Thousands of microbial genomes shed light on interconnected biogeochemical processes in an aquifer system.</title>
        <authorList>
            <person name="Anantharaman K."/>
            <person name="Brown C.T."/>
            <person name="Hug L.A."/>
            <person name="Sharon I."/>
            <person name="Castelle C.J."/>
            <person name="Probst A.J."/>
            <person name="Thomas B.C."/>
            <person name="Singh A."/>
            <person name="Wilkins M.J."/>
            <person name="Karaoz U."/>
            <person name="Brodie E.L."/>
            <person name="Williams K.H."/>
            <person name="Hubbard S.S."/>
            <person name="Banfield J.F."/>
        </authorList>
    </citation>
    <scope>NUCLEOTIDE SEQUENCE [LARGE SCALE GENOMIC DNA]</scope>
</reference>
<keyword evidence="1" id="KW-0472">Membrane</keyword>
<dbReference type="EMBL" id="MEUM01000153">
    <property type="protein sequence ID" value="OGC39059.1"/>
    <property type="molecule type" value="Genomic_DNA"/>
</dbReference>
<organism evidence="2 3">
    <name type="scientific">candidate division WOR-3 bacterium RBG_13_43_14</name>
    <dbReference type="NCBI Taxonomy" id="1802590"/>
    <lineage>
        <taxon>Bacteria</taxon>
        <taxon>Bacteria division WOR-3</taxon>
    </lineage>
</organism>
<dbReference type="Proteomes" id="UP000177025">
    <property type="component" value="Unassembled WGS sequence"/>
</dbReference>
<evidence type="ECO:0000313" key="3">
    <source>
        <dbReference type="Proteomes" id="UP000177025"/>
    </source>
</evidence>
<keyword evidence="1" id="KW-1133">Transmembrane helix</keyword>
<dbReference type="AlphaFoldDB" id="A0A1F4U2G5"/>
<accession>A0A1F4U2G5</accession>
<evidence type="ECO:0000313" key="2">
    <source>
        <dbReference type="EMBL" id="OGC39059.1"/>
    </source>
</evidence>
<name>A0A1F4U2G5_UNCW3</name>
<proteinExistence type="predicted"/>
<evidence type="ECO:0000256" key="1">
    <source>
        <dbReference type="SAM" id="Phobius"/>
    </source>
</evidence>